<comment type="caution">
    <text evidence="1">The sequence shown here is derived from an EMBL/GenBank/DDBJ whole genome shotgun (WGS) entry which is preliminary data.</text>
</comment>
<keyword evidence="2" id="KW-1185">Reference proteome</keyword>
<dbReference type="EMBL" id="JALIEA010000017">
    <property type="protein sequence ID" value="MCJ7859807.1"/>
    <property type="molecule type" value="Genomic_DNA"/>
</dbReference>
<gene>
    <name evidence="1" type="ORF">MUN33_13980</name>
</gene>
<dbReference type="AlphaFoldDB" id="A0A9X1WLM5"/>
<dbReference type="RefSeq" id="WP_244805501.1">
    <property type="nucleotide sequence ID" value="NZ_JALIEA010000017.1"/>
</dbReference>
<dbReference type="Proteomes" id="UP001139207">
    <property type="component" value="Unassembled WGS sequence"/>
</dbReference>
<proteinExistence type="predicted"/>
<evidence type="ECO:0000313" key="2">
    <source>
        <dbReference type="Proteomes" id="UP001139207"/>
    </source>
</evidence>
<organism evidence="1 2">
    <name type="scientific">Corynebacterium kalidii</name>
    <dbReference type="NCBI Taxonomy" id="2931982"/>
    <lineage>
        <taxon>Bacteria</taxon>
        <taxon>Bacillati</taxon>
        <taxon>Actinomycetota</taxon>
        <taxon>Actinomycetes</taxon>
        <taxon>Mycobacteriales</taxon>
        <taxon>Corynebacteriaceae</taxon>
        <taxon>Corynebacterium</taxon>
    </lineage>
</organism>
<evidence type="ECO:0000313" key="1">
    <source>
        <dbReference type="EMBL" id="MCJ7859807.1"/>
    </source>
</evidence>
<name>A0A9X1WLM5_9CORY</name>
<accession>A0A9X1WLM5</accession>
<protein>
    <submittedName>
        <fullName evidence="1">Uncharacterized protein</fullName>
    </submittedName>
</protein>
<reference evidence="1" key="1">
    <citation type="submission" date="2022-04" db="EMBL/GenBank/DDBJ databases">
        <title>Corynebacterium kalidii LD5P10.</title>
        <authorList>
            <person name="Sun J.Q."/>
        </authorList>
    </citation>
    <scope>NUCLEOTIDE SEQUENCE</scope>
    <source>
        <strain evidence="1">LD5P10</strain>
    </source>
</reference>
<sequence length="58" mass="5845">MNPDDGAAGAATPGDGAFDADALVARVDALLASDATGPEEAELLEQAHHLINDAMEGR</sequence>